<comment type="caution">
    <text evidence="10">The sequence shown here is derived from an EMBL/GenBank/DDBJ whole genome shotgun (WGS) entry which is preliminary data.</text>
</comment>
<name>A0A2T0BBQ3_9CLOT</name>
<dbReference type="OrthoDB" id="9805696at2"/>
<feature type="short sequence motif" description="Q motif" evidence="6">
    <location>
        <begin position="1"/>
        <end position="29"/>
    </location>
</feature>
<dbReference type="GO" id="GO:0003724">
    <property type="term" value="F:RNA helicase activity"/>
    <property type="evidence" value="ECO:0007669"/>
    <property type="project" value="UniProtKB-EC"/>
</dbReference>
<evidence type="ECO:0000259" key="9">
    <source>
        <dbReference type="PROSITE" id="PS51195"/>
    </source>
</evidence>
<dbReference type="InterPro" id="IPR050079">
    <property type="entry name" value="DEAD_box_RNA_helicase"/>
</dbReference>
<dbReference type="GO" id="GO:0003676">
    <property type="term" value="F:nucleic acid binding"/>
    <property type="evidence" value="ECO:0007669"/>
    <property type="project" value="InterPro"/>
</dbReference>
<dbReference type="InterPro" id="IPR001650">
    <property type="entry name" value="Helicase_C-like"/>
</dbReference>
<proteinExistence type="inferred from homology"/>
<comment type="similarity">
    <text evidence="5">Belongs to the DEAD box helicase family.</text>
</comment>
<evidence type="ECO:0000256" key="3">
    <source>
        <dbReference type="ARBA" id="ARBA00022806"/>
    </source>
</evidence>
<evidence type="ECO:0000259" key="8">
    <source>
        <dbReference type="PROSITE" id="PS51194"/>
    </source>
</evidence>
<dbReference type="CDD" id="cd18787">
    <property type="entry name" value="SF2_C_DEAD"/>
    <property type="match status" value="1"/>
</dbReference>
<dbReference type="InterPro" id="IPR014001">
    <property type="entry name" value="Helicase_ATP-bd"/>
</dbReference>
<dbReference type="PANTHER" id="PTHR47959:SF1">
    <property type="entry name" value="ATP-DEPENDENT RNA HELICASE DBPA"/>
    <property type="match status" value="1"/>
</dbReference>
<organism evidence="10 11">
    <name type="scientific">Clostridium vincentii</name>
    <dbReference type="NCBI Taxonomy" id="52704"/>
    <lineage>
        <taxon>Bacteria</taxon>
        <taxon>Bacillati</taxon>
        <taxon>Bacillota</taxon>
        <taxon>Clostridia</taxon>
        <taxon>Eubacteriales</taxon>
        <taxon>Clostridiaceae</taxon>
        <taxon>Clostridium</taxon>
    </lineage>
</organism>
<dbReference type="SUPFAM" id="SSF52540">
    <property type="entry name" value="P-loop containing nucleoside triphosphate hydrolases"/>
    <property type="match status" value="1"/>
</dbReference>
<feature type="domain" description="Helicase ATP-binding" evidence="7">
    <location>
        <begin position="32"/>
        <end position="202"/>
    </location>
</feature>
<keyword evidence="2 10" id="KW-0378">Hydrolase</keyword>
<feature type="domain" description="Helicase C-terminal" evidence="8">
    <location>
        <begin position="213"/>
        <end position="369"/>
    </location>
</feature>
<evidence type="ECO:0000256" key="2">
    <source>
        <dbReference type="ARBA" id="ARBA00022801"/>
    </source>
</evidence>
<keyword evidence="3 10" id="KW-0347">Helicase</keyword>
<dbReference type="EMBL" id="PVXQ01000031">
    <property type="protein sequence ID" value="PRR81329.1"/>
    <property type="molecule type" value="Genomic_DNA"/>
</dbReference>
<evidence type="ECO:0000256" key="4">
    <source>
        <dbReference type="ARBA" id="ARBA00022840"/>
    </source>
</evidence>
<sequence length="369" mass="41384">MNFIELGINQEMVTKLNSQGIKTPTPIQGKCIPIIIDGKDVIAVAATGTGKTLGFLLPVFENINSKSKDIQVLILTPTRELALQISKEAESLKEGTDINILAAYGGKDIGSQLNKLKGNIHIVIATPGRLLDHLARKTISLSKIKTFVLDEADQMLLMGFKNDVEDIKKECPKKHQTLCFSATMDSQVKKLAYRYMNEPSVVSIQSARVTLDNIKQEVVETTDRWKQASLKKALSEDNPFMALIFCRTKRRADDLELGLGQAGYDVVKLHSDVPQNKRERIMKNFRDAKIQYLIATDVASRGIDITGVSHIYNYDIPETVEAYIHRIGRTGRAGEEGYTCLFIDPKDKHLLDQIENKIKMKITRREITL</sequence>
<dbReference type="RefSeq" id="WP_106060484.1">
    <property type="nucleotide sequence ID" value="NZ_PVXQ01000031.1"/>
</dbReference>
<evidence type="ECO:0000256" key="5">
    <source>
        <dbReference type="ARBA" id="ARBA00038437"/>
    </source>
</evidence>
<protein>
    <submittedName>
        <fullName evidence="10">DEAD-box ATP-dependent RNA helicase CshA</fullName>
        <ecNumber evidence="10">3.6.4.13</ecNumber>
    </submittedName>
</protein>
<dbReference type="PROSITE" id="PS51195">
    <property type="entry name" value="Q_MOTIF"/>
    <property type="match status" value="1"/>
</dbReference>
<dbReference type="PROSITE" id="PS51194">
    <property type="entry name" value="HELICASE_CTER"/>
    <property type="match status" value="1"/>
</dbReference>
<feature type="domain" description="DEAD-box RNA helicase Q" evidence="9">
    <location>
        <begin position="1"/>
        <end position="29"/>
    </location>
</feature>
<dbReference type="Pfam" id="PF00271">
    <property type="entry name" value="Helicase_C"/>
    <property type="match status" value="1"/>
</dbReference>
<dbReference type="Pfam" id="PF00270">
    <property type="entry name" value="DEAD"/>
    <property type="match status" value="1"/>
</dbReference>
<dbReference type="Proteomes" id="UP000239471">
    <property type="component" value="Unassembled WGS sequence"/>
</dbReference>
<evidence type="ECO:0000256" key="1">
    <source>
        <dbReference type="ARBA" id="ARBA00022741"/>
    </source>
</evidence>
<accession>A0A2T0BBQ3</accession>
<dbReference type="GO" id="GO:0005829">
    <property type="term" value="C:cytosol"/>
    <property type="evidence" value="ECO:0007669"/>
    <property type="project" value="TreeGrafter"/>
</dbReference>
<evidence type="ECO:0000259" key="7">
    <source>
        <dbReference type="PROSITE" id="PS51192"/>
    </source>
</evidence>
<dbReference type="EC" id="3.6.4.13" evidence="10"/>
<evidence type="ECO:0000256" key="6">
    <source>
        <dbReference type="PROSITE-ProRule" id="PRU00552"/>
    </source>
</evidence>
<dbReference type="InterPro" id="IPR014014">
    <property type="entry name" value="RNA_helicase_DEAD_Q_motif"/>
</dbReference>
<evidence type="ECO:0000313" key="10">
    <source>
        <dbReference type="EMBL" id="PRR81329.1"/>
    </source>
</evidence>
<dbReference type="SMART" id="SM00487">
    <property type="entry name" value="DEXDc"/>
    <property type="match status" value="1"/>
</dbReference>
<dbReference type="InterPro" id="IPR027417">
    <property type="entry name" value="P-loop_NTPase"/>
</dbReference>
<evidence type="ECO:0000313" key="11">
    <source>
        <dbReference type="Proteomes" id="UP000239471"/>
    </source>
</evidence>
<gene>
    <name evidence="10" type="primary">cshA_3</name>
    <name evidence="10" type="ORF">CLVI_25620</name>
</gene>
<dbReference type="InterPro" id="IPR011545">
    <property type="entry name" value="DEAD/DEAH_box_helicase_dom"/>
</dbReference>
<reference evidence="10 11" key="1">
    <citation type="submission" date="2018-03" db="EMBL/GenBank/DDBJ databases">
        <title>Genome sequence of Clostridium vincentii DSM 10228.</title>
        <authorList>
            <person name="Poehlein A."/>
            <person name="Daniel R."/>
        </authorList>
    </citation>
    <scope>NUCLEOTIDE SEQUENCE [LARGE SCALE GENOMIC DNA]</scope>
    <source>
        <strain evidence="10 11">DSM 10228</strain>
    </source>
</reference>
<keyword evidence="4" id="KW-0067">ATP-binding</keyword>
<dbReference type="GO" id="GO:0005524">
    <property type="term" value="F:ATP binding"/>
    <property type="evidence" value="ECO:0007669"/>
    <property type="project" value="UniProtKB-KW"/>
</dbReference>
<dbReference type="CDD" id="cd00268">
    <property type="entry name" value="DEADc"/>
    <property type="match status" value="1"/>
</dbReference>
<dbReference type="Gene3D" id="3.40.50.300">
    <property type="entry name" value="P-loop containing nucleotide triphosphate hydrolases"/>
    <property type="match status" value="2"/>
</dbReference>
<dbReference type="AlphaFoldDB" id="A0A2T0BBQ3"/>
<dbReference type="SMART" id="SM00490">
    <property type="entry name" value="HELICc"/>
    <property type="match status" value="1"/>
</dbReference>
<dbReference type="GO" id="GO:0016787">
    <property type="term" value="F:hydrolase activity"/>
    <property type="evidence" value="ECO:0007669"/>
    <property type="project" value="UniProtKB-KW"/>
</dbReference>
<dbReference type="PROSITE" id="PS51192">
    <property type="entry name" value="HELICASE_ATP_BIND_1"/>
    <property type="match status" value="1"/>
</dbReference>
<dbReference type="PANTHER" id="PTHR47959">
    <property type="entry name" value="ATP-DEPENDENT RNA HELICASE RHLE-RELATED"/>
    <property type="match status" value="1"/>
</dbReference>
<keyword evidence="11" id="KW-1185">Reference proteome</keyword>
<dbReference type="InterPro" id="IPR044742">
    <property type="entry name" value="DEAD/DEAH_RhlB"/>
</dbReference>
<keyword evidence="1" id="KW-0547">Nucleotide-binding</keyword>